<comment type="caution">
    <text evidence="2">The sequence shown here is derived from an EMBL/GenBank/DDBJ whole genome shotgun (WGS) entry which is preliminary data.</text>
</comment>
<dbReference type="EMBL" id="JAVRJZ010000007">
    <property type="protein sequence ID" value="KAK2720044.1"/>
    <property type="molecule type" value="Genomic_DNA"/>
</dbReference>
<dbReference type="Gene3D" id="3.30.70.270">
    <property type="match status" value="2"/>
</dbReference>
<dbReference type="GO" id="GO:0071897">
    <property type="term" value="P:DNA biosynthetic process"/>
    <property type="evidence" value="ECO:0007669"/>
    <property type="project" value="UniProtKB-ARBA"/>
</dbReference>
<reference evidence="2" key="1">
    <citation type="submission" date="2023-07" db="EMBL/GenBank/DDBJ databases">
        <title>Chromosome-level genome assembly of Artemia franciscana.</title>
        <authorList>
            <person name="Jo E."/>
        </authorList>
    </citation>
    <scope>NUCLEOTIDE SEQUENCE</scope>
    <source>
        <tissue evidence="2">Whole body</tissue>
    </source>
</reference>
<dbReference type="PANTHER" id="PTHR37984">
    <property type="entry name" value="PROTEIN CBG26694"/>
    <property type="match status" value="1"/>
</dbReference>
<dbReference type="Pfam" id="PF00078">
    <property type="entry name" value="RVT_1"/>
    <property type="match status" value="1"/>
</dbReference>
<sequence>MPLNQCKEELNCLESMGTVEKKSRPTKWVNPIAVVQRPNGSLRICLDPVDLNKWVQRPHHPIPSFDNVASKCSGTNRFFKLDARNGYWSMDEESSLITTFSTCFSRYRWKQYPLRIKSAQDEFQRKMEEVFKGLDIGLIIGDITGTAKDEEDSDAKLRMVLQKAREKGARFNKEKCIFDAESIPYFGHLLTAKGIKADPQKTKAITNMPAPESHEQLQVLLGMYNYLARYIPNLSTLYHPLQELSKSKNYEWYQLHENARKQIQSSICKNLANFDHTNKHVKVIVDISQHGLGAQTVVDEKTAAFGSQSLSKAKKKNNTHR</sequence>
<name>A0AA88LBF3_ARTSF</name>
<feature type="domain" description="Reverse transcriptase" evidence="1">
    <location>
        <begin position="40"/>
        <end position="188"/>
    </location>
</feature>
<organism evidence="2 3">
    <name type="scientific">Artemia franciscana</name>
    <name type="common">Brine shrimp</name>
    <name type="synonym">Artemia sanfranciscana</name>
    <dbReference type="NCBI Taxonomy" id="6661"/>
    <lineage>
        <taxon>Eukaryota</taxon>
        <taxon>Metazoa</taxon>
        <taxon>Ecdysozoa</taxon>
        <taxon>Arthropoda</taxon>
        <taxon>Crustacea</taxon>
        <taxon>Branchiopoda</taxon>
        <taxon>Anostraca</taxon>
        <taxon>Artemiidae</taxon>
        <taxon>Artemia</taxon>
    </lineage>
</organism>
<evidence type="ECO:0000313" key="3">
    <source>
        <dbReference type="Proteomes" id="UP001187531"/>
    </source>
</evidence>
<dbReference type="InterPro" id="IPR000477">
    <property type="entry name" value="RT_dom"/>
</dbReference>
<evidence type="ECO:0000313" key="2">
    <source>
        <dbReference type="EMBL" id="KAK2720044.1"/>
    </source>
</evidence>
<proteinExistence type="predicted"/>
<dbReference type="Gene3D" id="3.10.10.10">
    <property type="entry name" value="HIV Type 1 Reverse Transcriptase, subunit A, domain 1"/>
    <property type="match status" value="1"/>
</dbReference>
<gene>
    <name evidence="2" type="ORF">QYM36_004078</name>
</gene>
<dbReference type="PANTHER" id="PTHR37984:SF5">
    <property type="entry name" value="PROTEIN NYNRIN-LIKE"/>
    <property type="match status" value="1"/>
</dbReference>
<protein>
    <recommendedName>
        <fullName evidence="1">Reverse transcriptase domain-containing protein</fullName>
    </recommendedName>
</protein>
<dbReference type="InterPro" id="IPR043502">
    <property type="entry name" value="DNA/RNA_pol_sf"/>
</dbReference>
<dbReference type="AlphaFoldDB" id="A0AA88LBF3"/>
<dbReference type="InterPro" id="IPR050951">
    <property type="entry name" value="Retrovirus_Pol_polyprotein"/>
</dbReference>
<evidence type="ECO:0000259" key="1">
    <source>
        <dbReference type="Pfam" id="PF00078"/>
    </source>
</evidence>
<keyword evidence="3" id="KW-1185">Reference proteome</keyword>
<dbReference type="SUPFAM" id="SSF56672">
    <property type="entry name" value="DNA/RNA polymerases"/>
    <property type="match status" value="1"/>
</dbReference>
<dbReference type="CDD" id="cd01647">
    <property type="entry name" value="RT_LTR"/>
    <property type="match status" value="1"/>
</dbReference>
<dbReference type="InterPro" id="IPR043128">
    <property type="entry name" value="Rev_trsase/Diguanyl_cyclase"/>
</dbReference>
<accession>A0AA88LBF3</accession>
<dbReference type="Proteomes" id="UP001187531">
    <property type="component" value="Unassembled WGS sequence"/>
</dbReference>